<reference evidence="2" key="1">
    <citation type="journal article" date="2023" name="Front. Plant Sci.">
        <title>Chromosomal-level genome assembly of Melastoma candidum provides insights into trichome evolution.</title>
        <authorList>
            <person name="Zhong Y."/>
            <person name="Wu W."/>
            <person name="Sun C."/>
            <person name="Zou P."/>
            <person name="Liu Y."/>
            <person name="Dai S."/>
            <person name="Zhou R."/>
        </authorList>
    </citation>
    <scope>NUCLEOTIDE SEQUENCE [LARGE SCALE GENOMIC DNA]</scope>
</reference>
<proteinExistence type="predicted"/>
<dbReference type="Proteomes" id="UP001057402">
    <property type="component" value="Chromosome 4"/>
</dbReference>
<keyword evidence="2" id="KW-1185">Reference proteome</keyword>
<dbReference type="EMBL" id="CM042883">
    <property type="protein sequence ID" value="KAI4377742.1"/>
    <property type="molecule type" value="Genomic_DNA"/>
</dbReference>
<evidence type="ECO:0000313" key="1">
    <source>
        <dbReference type="EMBL" id="KAI4377742.1"/>
    </source>
</evidence>
<comment type="caution">
    <text evidence="1">The sequence shown here is derived from an EMBL/GenBank/DDBJ whole genome shotgun (WGS) entry which is preliminary data.</text>
</comment>
<gene>
    <name evidence="1" type="ORF">MLD38_015322</name>
</gene>
<evidence type="ECO:0000313" key="2">
    <source>
        <dbReference type="Proteomes" id="UP001057402"/>
    </source>
</evidence>
<sequence length="128" mass="14617">MQVLVDQYPAWGDTVQVETWVSESGTNRMRRDGLVRDIRTGEVVTRASGLWVLMNKKTGRLSKITEEVRREIEPYFMNTDPVVEDDERKLIKLDEKIADIIRSGLTGLVRSTDDERSRSNVSVTCVCV</sequence>
<accession>A0ACB9RFC6</accession>
<organism evidence="1 2">
    <name type="scientific">Melastoma candidum</name>
    <dbReference type="NCBI Taxonomy" id="119954"/>
    <lineage>
        <taxon>Eukaryota</taxon>
        <taxon>Viridiplantae</taxon>
        <taxon>Streptophyta</taxon>
        <taxon>Embryophyta</taxon>
        <taxon>Tracheophyta</taxon>
        <taxon>Spermatophyta</taxon>
        <taxon>Magnoliopsida</taxon>
        <taxon>eudicotyledons</taxon>
        <taxon>Gunneridae</taxon>
        <taxon>Pentapetalae</taxon>
        <taxon>rosids</taxon>
        <taxon>malvids</taxon>
        <taxon>Myrtales</taxon>
        <taxon>Melastomataceae</taxon>
        <taxon>Melastomatoideae</taxon>
        <taxon>Melastomateae</taxon>
        <taxon>Melastoma</taxon>
    </lineage>
</organism>
<protein>
    <submittedName>
        <fullName evidence="1">Uncharacterized protein</fullName>
    </submittedName>
</protein>
<name>A0ACB9RFC6_9MYRT</name>